<reference evidence="6" key="1">
    <citation type="submission" date="2025-08" db="UniProtKB">
        <authorList>
            <consortium name="Ensembl"/>
        </authorList>
    </citation>
    <scope>IDENTIFICATION</scope>
</reference>
<dbReference type="GO" id="GO:0004190">
    <property type="term" value="F:aspartic-type endopeptidase activity"/>
    <property type="evidence" value="ECO:0007669"/>
    <property type="project" value="InterPro"/>
</dbReference>
<organism evidence="6 7">
    <name type="scientific">Malurus cyaneus samueli</name>
    <dbReference type="NCBI Taxonomy" id="2593467"/>
    <lineage>
        <taxon>Eukaryota</taxon>
        <taxon>Metazoa</taxon>
        <taxon>Chordata</taxon>
        <taxon>Craniata</taxon>
        <taxon>Vertebrata</taxon>
        <taxon>Euteleostomi</taxon>
        <taxon>Archelosauria</taxon>
        <taxon>Archosauria</taxon>
        <taxon>Dinosauria</taxon>
        <taxon>Saurischia</taxon>
        <taxon>Theropoda</taxon>
        <taxon>Coelurosauria</taxon>
        <taxon>Aves</taxon>
        <taxon>Neognathae</taxon>
        <taxon>Neoaves</taxon>
        <taxon>Telluraves</taxon>
        <taxon>Australaves</taxon>
        <taxon>Passeriformes</taxon>
        <taxon>Meliphagoidea</taxon>
        <taxon>Maluridae</taxon>
        <taxon>Malurus</taxon>
    </lineage>
</organism>
<evidence type="ECO:0000256" key="1">
    <source>
        <dbReference type="ARBA" id="ARBA00010879"/>
    </source>
</evidence>
<dbReference type="PANTHER" id="PTHR33064:SF36">
    <property type="entry name" value="CCHC-TYPE DOMAIN-CONTAINING PROTEIN"/>
    <property type="match status" value="1"/>
</dbReference>
<feature type="domain" description="Peptidase A2" evidence="4">
    <location>
        <begin position="8"/>
        <end position="79"/>
    </location>
</feature>
<evidence type="ECO:0000256" key="3">
    <source>
        <dbReference type="ARBA" id="ARBA00022801"/>
    </source>
</evidence>
<dbReference type="Pfam" id="PF00077">
    <property type="entry name" value="RVP"/>
    <property type="match status" value="1"/>
</dbReference>
<evidence type="ECO:0000313" key="6">
    <source>
        <dbReference type="Ensembl" id="ENSMCSP00000006191.1"/>
    </source>
</evidence>
<dbReference type="Gene3D" id="2.40.70.10">
    <property type="entry name" value="Acid Proteases"/>
    <property type="match status" value="1"/>
</dbReference>
<proteinExistence type="inferred from homology"/>
<name>A0A8C5TGM6_9PASS</name>
<dbReference type="GO" id="GO:0006508">
    <property type="term" value="P:proteolysis"/>
    <property type="evidence" value="ECO:0007669"/>
    <property type="project" value="InterPro"/>
</dbReference>
<dbReference type="GO" id="GO:0004523">
    <property type="term" value="F:RNA-DNA hybrid ribonuclease activity"/>
    <property type="evidence" value="ECO:0007669"/>
    <property type="project" value="UniProtKB-EC"/>
</dbReference>
<dbReference type="InterPro" id="IPR000477">
    <property type="entry name" value="RT_dom"/>
</dbReference>
<dbReference type="PANTHER" id="PTHR33064">
    <property type="entry name" value="POL PROTEIN"/>
    <property type="match status" value="1"/>
</dbReference>
<dbReference type="InterPro" id="IPR021109">
    <property type="entry name" value="Peptidase_aspartic_dom_sf"/>
</dbReference>
<dbReference type="InterPro" id="IPR018061">
    <property type="entry name" value="Retropepsins"/>
</dbReference>
<sequence length="423" mass="47722">VKLGKEDVELLVDTGATYSVLNTLKGKLSHDTVNVIGATGASETRPFFQPLKFKLGKHWVTHQFLYMPNFPKPLLGRDLLEKLEVEIKFSKEEGVKVIIPESKFVEAATILIQECCGEIPKEVEDAVIPIVWANGFPGRFKRVEPVNITLKTGATLVRQIQYPLKLEGRRGLALIIEKFLEFGFLVECESKYNTPILPVKKADGKSYRLVQDLREINKITEDIHSVVANPSTFLTTLTNELGWFTVLDLKDAFFSILVHKNSQELFAFEWENPDTGRKTQLTWTVLPQGFKNSPTIFGNQLAKELEDWQKQESGGTVLQYVDDILIAAKTRDDCIQLTVSLLNFLGLGGYRVSKEKAQIAKETVVYLGLEIFRGHRQLRKERKEAICRLSRTPHGEKMQGLLGNGRLVPLVDIKLWTAGKTSV</sequence>
<reference evidence="6" key="2">
    <citation type="submission" date="2025-09" db="UniProtKB">
        <authorList>
            <consortium name="Ensembl"/>
        </authorList>
    </citation>
    <scope>IDENTIFICATION</scope>
</reference>
<evidence type="ECO:0000259" key="4">
    <source>
        <dbReference type="PROSITE" id="PS50175"/>
    </source>
</evidence>
<dbReference type="OrthoDB" id="9113925at2759"/>
<keyword evidence="7" id="KW-1185">Reference proteome</keyword>
<dbReference type="PROSITE" id="PS50878">
    <property type="entry name" value="RT_POL"/>
    <property type="match status" value="1"/>
</dbReference>
<keyword evidence="3" id="KW-0378">Hydrolase</keyword>
<evidence type="ECO:0000313" key="7">
    <source>
        <dbReference type="Proteomes" id="UP000694560"/>
    </source>
</evidence>
<evidence type="ECO:0000259" key="5">
    <source>
        <dbReference type="PROSITE" id="PS50878"/>
    </source>
</evidence>
<dbReference type="Gene3D" id="3.10.10.10">
    <property type="entry name" value="HIV Type 1 Reverse Transcriptase, subunit A, domain 1"/>
    <property type="match status" value="1"/>
</dbReference>
<comment type="similarity">
    <text evidence="1">Belongs to the beta type-B retroviral polymerase family. HERV class-II K(HML-2) pol subfamily.</text>
</comment>
<dbReference type="AlphaFoldDB" id="A0A8C5TGM6"/>
<dbReference type="InterPro" id="IPR001995">
    <property type="entry name" value="Peptidase_A2_cat"/>
</dbReference>
<dbReference type="InterPro" id="IPR001969">
    <property type="entry name" value="Aspartic_peptidase_AS"/>
</dbReference>
<dbReference type="InterPro" id="IPR051320">
    <property type="entry name" value="Viral_Replic_Matur_Polypro"/>
</dbReference>
<dbReference type="Pfam" id="PF00078">
    <property type="entry name" value="RVT_1"/>
    <property type="match status" value="1"/>
</dbReference>
<feature type="domain" description="Reverse transcriptase" evidence="5">
    <location>
        <begin position="180"/>
        <end position="371"/>
    </location>
</feature>
<dbReference type="InterPro" id="IPR043502">
    <property type="entry name" value="DNA/RNA_pol_sf"/>
</dbReference>
<dbReference type="SUPFAM" id="SSF56672">
    <property type="entry name" value="DNA/RNA polymerases"/>
    <property type="match status" value="1"/>
</dbReference>
<dbReference type="Gene3D" id="3.30.70.270">
    <property type="match status" value="1"/>
</dbReference>
<dbReference type="PROSITE" id="PS50175">
    <property type="entry name" value="ASP_PROT_RETROV"/>
    <property type="match status" value="1"/>
</dbReference>
<evidence type="ECO:0000256" key="2">
    <source>
        <dbReference type="ARBA" id="ARBA00012180"/>
    </source>
</evidence>
<dbReference type="PROSITE" id="PS00141">
    <property type="entry name" value="ASP_PROTEASE"/>
    <property type="match status" value="1"/>
</dbReference>
<dbReference type="Ensembl" id="ENSMCST00000006336.1">
    <property type="protein sequence ID" value="ENSMCSP00000006191.1"/>
    <property type="gene ID" value="ENSMCSG00000004503.1"/>
</dbReference>
<accession>A0A8C5TGM6</accession>
<dbReference type="EC" id="3.1.26.4" evidence="2"/>
<protein>
    <recommendedName>
        <fullName evidence="2">ribonuclease H</fullName>
        <ecNumber evidence="2">3.1.26.4</ecNumber>
    </recommendedName>
</protein>
<dbReference type="SUPFAM" id="SSF50630">
    <property type="entry name" value="Acid proteases"/>
    <property type="match status" value="1"/>
</dbReference>
<dbReference type="Proteomes" id="UP000694560">
    <property type="component" value="Unplaced"/>
</dbReference>
<dbReference type="InterPro" id="IPR043128">
    <property type="entry name" value="Rev_trsase/Diguanyl_cyclase"/>
</dbReference>